<dbReference type="PROSITE" id="PS50111">
    <property type="entry name" value="CHEMOTAXIS_TRANSDUC_2"/>
    <property type="match status" value="1"/>
</dbReference>
<evidence type="ECO:0000256" key="3">
    <source>
        <dbReference type="ARBA" id="ARBA00029447"/>
    </source>
</evidence>
<name>A0A939DNM3_9ALTE</name>
<dbReference type="CDD" id="cd06225">
    <property type="entry name" value="HAMP"/>
    <property type="match status" value="1"/>
</dbReference>
<organism evidence="7 8">
    <name type="scientific">Bowmanella dokdonensis</name>
    <dbReference type="NCBI Taxonomy" id="751969"/>
    <lineage>
        <taxon>Bacteria</taxon>
        <taxon>Pseudomonadati</taxon>
        <taxon>Pseudomonadota</taxon>
        <taxon>Gammaproteobacteria</taxon>
        <taxon>Alteromonadales</taxon>
        <taxon>Alteromonadaceae</taxon>
        <taxon>Bowmanella</taxon>
    </lineage>
</organism>
<dbReference type="InterPro" id="IPR003660">
    <property type="entry name" value="HAMP_dom"/>
</dbReference>
<dbReference type="PANTHER" id="PTHR32089">
    <property type="entry name" value="METHYL-ACCEPTING CHEMOTAXIS PROTEIN MCPB"/>
    <property type="match status" value="1"/>
</dbReference>
<dbReference type="Gene3D" id="1.10.287.950">
    <property type="entry name" value="Methyl-accepting chemotaxis protein"/>
    <property type="match status" value="1"/>
</dbReference>
<comment type="subcellular location">
    <subcellularLocation>
        <location evidence="1">Membrane</location>
    </subcellularLocation>
</comment>
<evidence type="ECO:0000259" key="6">
    <source>
        <dbReference type="PROSITE" id="PS50885"/>
    </source>
</evidence>
<dbReference type="GO" id="GO:0016020">
    <property type="term" value="C:membrane"/>
    <property type="evidence" value="ECO:0007669"/>
    <property type="project" value="UniProtKB-SubCell"/>
</dbReference>
<dbReference type="InterPro" id="IPR004089">
    <property type="entry name" value="MCPsignal_dom"/>
</dbReference>
<gene>
    <name evidence="7" type="ORF">J0A66_09840</name>
</gene>
<dbReference type="GO" id="GO:0006935">
    <property type="term" value="P:chemotaxis"/>
    <property type="evidence" value="ECO:0007669"/>
    <property type="project" value="UniProtKB-ARBA"/>
</dbReference>
<dbReference type="Pfam" id="PF00672">
    <property type="entry name" value="HAMP"/>
    <property type="match status" value="1"/>
</dbReference>
<evidence type="ECO:0000313" key="7">
    <source>
        <dbReference type="EMBL" id="MBN7825522.1"/>
    </source>
</evidence>
<dbReference type="SMART" id="SM00304">
    <property type="entry name" value="HAMP"/>
    <property type="match status" value="1"/>
</dbReference>
<dbReference type="SMART" id="SM00283">
    <property type="entry name" value="MA"/>
    <property type="match status" value="1"/>
</dbReference>
<feature type="domain" description="HAMP" evidence="6">
    <location>
        <begin position="346"/>
        <end position="398"/>
    </location>
</feature>
<dbReference type="RefSeq" id="WP_206573627.1">
    <property type="nucleotide sequence ID" value="NZ_JAFKCV010000004.1"/>
</dbReference>
<keyword evidence="2 4" id="KW-0807">Transducer</keyword>
<sequence length="675" mass="72224">MKLTVAMRVIGGFAIITLLLFLVSIVSLVNLDSVDSATEEVNTLALPTLQGSSSLKVSYVNMGRVTIEAFYESDLQQLGNILARFETSSTNFEQELQSLTGTVSGQPELKSTLAEVERVYEEYHSNVNRMFDNRRTDLELGQRIASQLGDLEDNTDDTSTLLLDFSDLDAARGNGPLAQASKIGTELETALMSLVTVGNQYAKTQDLTKAETIGNELKLMLANVRSSASKMADAAGGRDSSGMLDEIQEMVAEIDNIIGAEQQGILANQVKRLNNQLEAVSALQASEANIKTAMAGLENLLAQANQITTKVKGDVADAVSTGTTSTIVIMLVSAVIASAIAFFSVRAITVPLNKVNEMLHVVSSGDLTQKLDDSSQDEFGELATNCNNLIESLKALISGITSRAAQLAAASEQTSAVTAQTTKSIQEQKSQIAQVATATTEMNSTSQLVSQSAEDTLNQIRHADSEAEKVKAISLENKNTIMVLAKDVEQAAEVINKLHQDSASIGSILDVIRGVADQTNLLALNAAIEAARAGEQGRGFAVVADEVRTLASRTQESTQEIHSMIEILQAGAEKAVSVMQQGKQQAEVCVTQTEKATSALDLITNAVHKAHDVSSQIEQSAREQYQVSQEISEKLENIVAIAEETATGAEQTTDSSHEVARLADELQGSIRQFRV</sequence>
<keyword evidence="8" id="KW-1185">Reference proteome</keyword>
<dbReference type="FunFam" id="1.10.287.950:FF:000001">
    <property type="entry name" value="Methyl-accepting chemotaxis sensory transducer"/>
    <property type="match status" value="1"/>
</dbReference>
<proteinExistence type="inferred from homology"/>
<dbReference type="AlphaFoldDB" id="A0A939DNM3"/>
<reference evidence="7" key="1">
    <citation type="submission" date="2021-03" db="EMBL/GenBank/DDBJ databases">
        <title>novel species isolated from a fishpond in China.</title>
        <authorList>
            <person name="Lu H."/>
            <person name="Cai Z."/>
        </authorList>
    </citation>
    <scope>NUCLEOTIDE SEQUENCE</scope>
    <source>
        <strain evidence="7">JCM 30855</strain>
    </source>
</reference>
<evidence type="ECO:0000259" key="5">
    <source>
        <dbReference type="PROSITE" id="PS50111"/>
    </source>
</evidence>
<dbReference type="PROSITE" id="PS50885">
    <property type="entry name" value="HAMP"/>
    <property type="match status" value="1"/>
</dbReference>
<protein>
    <submittedName>
        <fullName evidence="7">Methyl-accepting chemotaxis protein</fullName>
    </submittedName>
</protein>
<dbReference type="EMBL" id="JAFKCV010000004">
    <property type="protein sequence ID" value="MBN7825522.1"/>
    <property type="molecule type" value="Genomic_DNA"/>
</dbReference>
<accession>A0A939DNM3</accession>
<dbReference type="InterPro" id="IPR024478">
    <property type="entry name" value="HlyB_4HB_MCP"/>
</dbReference>
<dbReference type="Pfam" id="PF00015">
    <property type="entry name" value="MCPsignal"/>
    <property type="match status" value="1"/>
</dbReference>
<feature type="domain" description="Methyl-accepting transducer" evidence="5">
    <location>
        <begin position="403"/>
        <end position="639"/>
    </location>
</feature>
<evidence type="ECO:0000256" key="1">
    <source>
        <dbReference type="ARBA" id="ARBA00004370"/>
    </source>
</evidence>
<comment type="similarity">
    <text evidence="3">Belongs to the methyl-accepting chemotaxis (MCP) protein family.</text>
</comment>
<evidence type="ECO:0000256" key="2">
    <source>
        <dbReference type="ARBA" id="ARBA00023224"/>
    </source>
</evidence>
<dbReference type="PANTHER" id="PTHR32089:SF70">
    <property type="entry name" value="ENERGY TAXIS MODULATING METHYL ACCEPTING SENSORY TRANSDUCER"/>
    <property type="match status" value="1"/>
</dbReference>
<comment type="caution">
    <text evidence="7">The sequence shown here is derived from an EMBL/GenBank/DDBJ whole genome shotgun (WGS) entry which is preliminary data.</text>
</comment>
<evidence type="ECO:0000313" key="8">
    <source>
        <dbReference type="Proteomes" id="UP000664654"/>
    </source>
</evidence>
<evidence type="ECO:0000256" key="4">
    <source>
        <dbReference type="PROSITE-ProRule" id="PRU00284"/>
    </source>
</evidence>
<dbReference type="SUPFAM" id="SSF58104">
    <property type="entry name" value="Methyl-accepting chemotaxis protein (MCP) signaling domain"/>
    <property type="match status" value="1"/>
</dbReference>
<dbReference type="GO" id="GO:0007165">
    <property type="term" value="P:signal transduction"/>
    <property type="evidence" value="ECO:0007669"/>
    <property type="project" value="UniProtKB-KW"/>
</dbReference>
<dbReference type="Pfam" id="PF12729">
    <property type="entry name" value="4HB_MCP_1"/>
    <property type="match status" value="1"/>
</dbReference>
<dbReference type="Proteomes" id="UP000664654">
    <property type="component" value="Unassembled WGS sequence"/>
</dbReference>